<evidence type="ECO:0000256" key="3">
    <source>
        <dbReference type="ARBA" id="ARBA00022741"/>
    </source>
</evidence>
<dbReference type="RefSeq" id="WP_323575134.1">
    <property type="nucleotide sequence ID" value="NZ_JAYGJQ010000001.1"/>
</dbReference>
<evidence type="ECO:0000256" key="7">
    <source>
        <dbReference type="SAM" id="Phobius"/>
    </source>
</evidence>
<evidence type="ECO:0000256" key="1">
    <source>
        <dbReference type="ARBA" id="ARBA00022527"/>
    </source>
</evidence>
<feature type="transmembrane region" description="Helical" evidence="7">
    <location>
        <begin position="457"/>
        <end position="475"/>
    </location>
</feature>
<reference evidence="9 10" key="1">
    <citation type="submission" date="2023-11" db="EMBL/GenBank/DDBJ databases">
        <title>A Novel Polar Bacteriovorax (B. antarcticus) Isolated from the Biocrust in Antarctica.</title>
        <authorList>
            <person name="Mun W."/>
            <person name="Choi S.Y."/>
            <person name="Mitchell R.J."/>
        </authorList>
    </citation>
    <scope>NUCLEOTIDE SEQUENCE [LARGE SCALE GENOMIC DNA]</scope>
    <source>
        <strain evidence="9 10">PP10</strain>
    </source>
</reference>
<dbReference type="InterPro" id="IPR000719">
    <property type="entry name" value="Prot_kinase_dom"/>
</dbReference>
<evidence type="ECO:0000313" key="9">
    <source>
        <dbReference type="EMBL" id="MEA9355557.1"/>
    </source>
</evidence>
<evidence type="ECO:0000256" key="6">
    <source>
        <dbReference type="SAM" id="MobiDB-lite"/>
    </source>
</evidence>
<evidence type="ECO:0000256" key="2">
    <source>
        <dbReference type="ARBA" id="ARBA00022679"/>
    </source>
</evidence>
<keyword evidence="5" id="KW-0067">ATP-binding</keyword>
<sequence length="675" mass="76377">MSSETKRERFGRYLILDHLVDGGMAKICRARFLGEQADKVVAIKMVQPQFSKDEAFKTMFMDEIKVTFGLIHPNVIQTYDYGMNKGQLFVAMEYCDGRNLKEYLDKLKERKFVFPVEISTYIISQACQGLYYAHTFRDKLTGQEANIIHRDISPHNVMLTYDGSVKIIDFGIAKSQTNSESTQAGTIKGKLSYLAPEYLEGLELDARYDQFALGITLWEMLCSRKLFKENNDLAVLKKIQECKIPVPSSINPNVPKELDEIVLKALSKNRSKRYENLDQMNRALMKFLYAKYPDFNATDLSYFAQELFRDEIKKDREKMFEFGKIDIKPFLDDMRKEVERGSNNPEFTSGGSPANSAVESPAIKKEAILDFGFEKTEKKKNTITVKKSAVAPKDKTNSSEDSTMSRRIADINDSTMTNLKRGAGTKSSSATSANIKKEATKVIKTDTKNLGKQKTSIGTYAAMLAFLFGGGFYFYTSFIAEPEMEAVVETAKPKAIHDKSRVPAAQTAATEELSGTAKMMLTHFDKQKMQVFINGTRSDVDLLNSVMVPVGKPFTVRIQIEGRKHFIKEMNLGNNSTFEVEIPETPAIAYGYVYTSPECSARGELRFEIYGEKRVSPVPMRQEFGVAFPLNLDEYGSLAPASYEVFFKKAGEDIERKIEINIKREDQSIDLCEFL</sequence>
<keyword evidence="2 9" id="KW-0808">Transferase</keyword>
<keyword evidence="1" id="KW-0723">Serine/threonine-protein kinase</keyword>
<accession>A0ABU5VRM4</accession>
<feature type="compositionally biased region" description="Polar residues" evidence="6">
    <location>
        <begin position="341"/>
        <end position="358"/>
    </location>
</feature>
<proteinExistence type="predicted"/>
<dbReference type="Gene3D" id="1.10.510.10">
    <property type="entry name" value="Transferase(Phosphotransferase) domain 1"/>
    <property type="match status" value="1"/>
</dbReference>
<name>A0ABU5VRM4_9BACT</name>
<dbReference type="Pfam" id="PF00069">
    <property type="entry name" value="Pkinase"/>
    <property type="match status" value="1"/>
</dbReference>
<keyword evidence="4 9" id="KW-0418">Kinase</keyword>
<evidence type="ECO:0000313" key="10">
    <source>
        <dbReference type="Proteomes" id="UP001302274"/>
    </source>
</evidence>
<dbReference type="InterPro" id="IPR008266">
    <property type="entry name" value="Tyr_kinase_AS"/>
</dbReference>
<feature type="domain" description="Protein kinase" evidence="8">
    <location>
        <begin position="13"/>
        <end position="288"/>
    </location>
</feature>
<protein>
    <submittedName>
        <fullName evidence="9">Serine/threonine-protein kinase</fullName>
        <ecNumber evidence="9">2.7.11.1</ecNumber>
    </submittedName>
</protein>
<dbReference type="Proteomes" id="UP001302274">
    <property type="component" value="Unassembled WGS sequence"/>
</dbReference>
<dbReference type="InterPro" id="IPR011009">
    <property type="entry name" value="Kinase-like_dom_sf"/>
</dbReference>
<keyword evidence="7" id="KW-0472">Membrane</keyword>
<evidence type="ECO:0000259" key="8">
    <source>
        <dbReference type="PROSITE" id="PS50011"/>
    </source>
</evidence>
<evidence type="ECO:0000256" key="5">
    <source>
        <dbReference type="ARBA" id="ARBA00022840"/>
    </source>
</evidence>
<organism evidence="9 10">
    <name type="scientific">Bacteriovorax antarcticus</name>
    <dbReference type="NCBI Taxonomy" id="3088717"/>
    <lineage>
        <taxon>Bacteria</taxon>
        <taxon>Pseudomonadati</taxon>
        <taxon>Bdellovibrionota</taxon>
        <taxon>Bacteriovoracia</taxon>
        <taxon>Bacteriovoracales</taxon>
        <taxon>Bacteriovoracaceae</taxon>
        <taxon>Bacteriovorax</taxon>
    </lineage>
</organism>
<feature type="region of interest" description="Disordered" evidence="6">
    <location>
        <begin position="340"/>
        <end position="359"/>
    </location>
</feature>
<dbReference type="EC" id="2.7.11.1" evidence="9"/>
<gene>
    <name evidence="9" type="ORF">SHI21_05075</name>
</gene>
<keyword evidence="3" id="KW-0547">Nucleotide-binding</keyword>
<evidence type="ECO:0000256" key="4">
    <source>
        <dbReference type="ARBA" id="ARBA00022777"/>
    </source>
</evidence>
<comment type="caution">
    <text evidence="9">The sequence shown here is derived from an EMBL/GenBank/DDBJ whole genome shotgun (WGS) entry which is preliminary data.</text>
</comment>
<feature type="region of interest" description="Disordered" evidence="6">
    <location>
        <begin position="384"/>
        <end position="403"/>
    </location>
</feature>
<feature type="compositionally biased region" description="Basic and acidic residues" evidence="6">
    <location>
        <begin position="392"/>
        <end position="403"/>
    </location>
</feature>
<keyword evidence="7" id="KW-0812">Transmembrane</keyword>
<dbReference type="SUPFAM" id="SSF56112">
    <property type="entry name" value="Protein kinase-like (PK-like)"/>
    <property type="match status" value="1"/>
</dbReference>
<keyword evidence="7" id="KW-1133">Transmembrane helix</keyword>
<dbReference type="PROSITE" id="PS50011">
    <property type="entry name" value="PROTEIN_KINASE_DOM"/>
    <property type="match status" value="1"/>
</dbReference>
<dbReference type="Gene3D" id="3.30.200.20">
    <property type="entry name" value="Phosphorylase Kinase, domain 1"/>
    <property type="match status" value="1"/>
</dbReference>
<dbReference type="CDD" id="cd14014">
    <property type="entry name" value="STKc_PknB_like"/>
    <property type="match status" value="1"/>
</dbReference>
<dbReference type="PROSITE" id="PS00109">
    <property type="entry name" value="PROTEIN_KINASE_TYR"/>
    <property type="match status" value="1"/>
</dbReference>
<dbReference type="EMBL" id="JAYGJQ010000001">
    <property type="protein sequence ID" value="MEA9355557.1"/>
    <property type="molecule type" value="Genomic_DNA"/>
</dbReference>
<dbReference type="PANTHER" id="PTHR24345:SF91">
    <property type="entry name" value="SERINE_THREONINE-PROTEIN KINASE PLK4"/>
    <property type="match status" value="1"/>
</dbReference>
<dbReference type="PANTHER" id="PTHR24345">
    <property type="entry name" value="SERINE/THREONINE-PROTEIN KINASE PLK"/>
    <property type="match status" value="1"/>
</dbReference>
<keyword evidence="10" id="KW-1185">Reference proteome</keyword>
<dbReference type="GO" id="GO:0004674">
    <property type="term" value="F:protein serine/threonine kinase activity"/>
    <property type="evidence" value="ECO:0007669"/>
    <property type="project" value="UniProtKB-EC"/>
</dbReference>